<sequence>MSQVASIPRNWIYSSNTWSKPFSDPRGEGVAVYSPKLILSMDITAVNDGVPVSGAGLVNTKLGMESIIQSLTIKAGNETMAKIDSYPAYLAQTYRSLNKGYKQLLQNMSGYGTNNVFSGTHTASVLFHPMVGALHASNGQSFPTWALPNQALTIEIVLADPSTVFTSGNVNEIRVSNI</sequence>
<organism evidence="1 2">
    <name type="scientific">Powellomyces hirtus</name>
    <dbReference type="NCBI Taxonomy" id="109895"/>
    <lineage>
        <taxon>Eukaryota</taxon>
        <taxon>Fungi</taxon>
        <taxon>Fungi incertae sedis</taxon>
        <taxon>Chytridiomycota</taxon>
        <taxon>Chytridiomycota incertae sedis</taxon>
        <taxon>Chytridiomycetes</taxon>
        <taxon>Spizellomycetales</taxon>
        <taxon>Powellomycetaceae</taxon>
        <taxon>Powellomyces</taxon>
    </lineage>
</organism>
<evidence type="ECO:0000313" key="1">
    <source>
        <dbReference type="EMBL" id="TPX53452.1"/>
    </source>
</evidence>
<name>A0A507DP50_9FUNG</name>
<protein>
    <submittedName>
        <fullName evidence="1">Uncharacterized protein</fullName>
    </submittedName>
</protein>
<proteinExistence type="predicted"/>
<keyword evidence="2" id="KW-1185">Reference proteome</keyword>
<gene>
    <name evidence="1" type="ORF">PhCBS80983_g06281</name>
</gene>
<dbReference type="AlphaFoldDB" id="A0A507DP50"/>
<reference evidence="1 2" key="1">
    <citation type="journal article" date="2019" name="Sci. Rep.">
        <title>Comparative genomics of chytrid fungi reveal insights into the obligate biotrophic and pathogenic lifestyle of Synchytrium endobioticum.</title>
        <authorList>
            <person name="van de Vossenberg B.T.L.H."/>
            <person name="Warris S."/>
            <person name="Nguyen H.D.T."/>
            <person name="van Gent-Pelzer M.P.E."/>
            <person name="Joly D.L."/>
            <person name="van de Geest H.C."/>
            <person name="Bonants P.J.M."/>
            <person name="Smith D.S."/>
            <person name="Levesque C.A."/>
            <person name="van der Lee T.A.J."/>
        </authorList>
    </citation>
    <scope>NUCLEOTIDE SEQUENCE [LARGE SCALE GENOMIC DNA]</scope>
    <source>
        <strain evidence="1 2">CBS 809.83</strain>
    </source>
</reference>
<dbReference type="EMBL" id="QEAQ01000221">
    <property type="protein sequence ID" value="TPX53452.1"/>
    <property type="molecule type" value="Genomic_DNA"/>
</dbReference>
<dbReference type="Gene3D" id="2.70.9.10">
    <property type="entry name" value="Adenovirus Type 2 Hexon, domain 4"/>
    <property type="match status" value="1"/>
</dbReference>
<comment type="caution">
    <text evidence="1">The sequence shown here is derived from an EMBL/GenBank/DDBJ whole genome shotgun (WGS) entry which is preliminary data.</text>
</comment>
<accession>A0A507DP50</accession>
<evidence type="ECO:0000313" key="2">
    <source>
        <dbReference type="Proteomes" id="UP000318582"/>
    </source>
</evidence>
<dbReference type="Proteomes" id="UP000318582">
    <property type="component" value="Unassembled WGS sequence"/>
</dbReference>